<dbReference type="PANTHER" id="PTHR45947">
    <property type="entry name" value="SULFOQUINOVOSYL TRANSFERASE SQD2"/>
    <property type="match status" value="1"/>
</dbReference>
<evidence type="ECO:0000313" key="3">
    <source>
        <dbReference type="Proteomes" id="UP000176774"/>
    </source>
</evidence>
<proteinExistence type="predicted"/>
<dbReference type="EMBL" id="MHPA01000025">
    <property type="protein sequence ID" value="OGZ72559.1"/>
    <property type="molecule type" value="Genomic_DNA"/>
</dbReference>
<dbReference type="STRING" id="1802214.A2908_01660"/>
<evidence type="ECO:0000259" key="1">
    <source>
        <dbReference type="Pfam" id="PF00534"/>
    </source>
</evidence>
<reference evidence="2 3" key="1">
    <citation type="journal article" date="2016" name="Nat. Commun.">
        <title>Thousands of microbial genomes shed light on interconnected biogeochemical processes in an aquifer system.</title>
        <authorList>
            <person name="Anantharaman K."/>
            <person name="Brown C.T."/>
            <person name="Hug L.A."/>
            <person name="Sharon I."/>
            <person name="Castelle C.J."/>
            <person name="Probst A.J."/>
            <person name="Thomas B.C."/>
            <person name="Singh A."/>
            <person name="Wilkins M.J."/>
            <person name="Karaoz U."/>
            <person name="Brodie E.L."/>
            <person name="Williams K.H."/>
            <person name="Hubbard S.S."/>
            <person name="Banfield J.F."/>
        </authorList>
    </citation>
    <scope>NUCLEOTIDE SEQUENCE [LARGE SCALE GENOMIC DNA]</scope>
</reference>
<comment type="caution">
    <text evidence="2">The sequence shown here is derived from an EMBL/GenBank/DDBJ whole genome shotgun (WGS) entry which is preliminary data.</text>
</comment>
<evidence type="ECO:0000313" key="2">
    <source>
        <dbReference type="EMBL" id="OGZ72559.1"/>
    </source>
</evidence>
<dbReference type="AlphaFoldDB" id="A0A1G2ICT5"/>
<dbReference type="PANTHER" id="PTHR45947:SF3">
    <property type="entry name" value="SULFOQUINOVOSYL TRANSFERASE SQD2"/>
    <property type="match status" value="1"/>
</dbReference>
<dbReference type="Gene3D" id="3.40.50.2000">
    <property type="entry name" value="Glycogen Phosphorylase B"/>
    <property type="match status" value="2"/>
</dbReference>
<dbReference type="InterPro" id="IPR050194">
    <property type="entry name" value="Glycosyltransferase_grp1"/>
</dbReference>
<sequence>MKLLIIYHGGLMSCAKSIFREYAAQGVDLTVIVPSKIAAGSMYSSSGYSSYSKNDNEKTYRFFPVKLRKPDSYGEGFKFFQLFFAIKKIKPDLIHVFDEYSSFYLFQTMLCRYLLFGKKIPVLSYTFQNIAFKTPPLIFKISLRFFKRIAYRVLYFFIFFYNKKALNGVTTSNFEAISNIKNSGFSGPQKRIFWGIDFNIFFQKDKNLCREKLSIPKNIKLVGYFGKLVQEKGVGEIAIAASKIKDCHVMFVGDGDFKEELKKMTGSLNITERVYFYDSVKNQELVDYYNCLDVFVLASKTTTDWKEQYGRVLVEAMACHIPVVGSSSGAIPEVLEGYPKSLIFQEGDANDLAEKIKMTQDLKFPENFNIEKFLEKFSVENFVSKHIDFYKRIIQ</sequence>
<feature type="domain" description="Glycosyl transferase family 1" evidence="1">
    <location>
        <begin position="209"/>
        <end position="357"/>
    </location>
</feature>
<dbReference type="GO" id="GO:0016757">
    <property type="term" value="F:glycosyltransferase activity"/>
    <property type="evidence" value="ECO:0007669"/>
    <property type="project" value="InterPro"/>
</dbReference>
<dbReference type="SUPFAM" id="SSF53756">
    <property type="entry name" value="UDP-Glycosyltransferase/glycogen phosphorylase"/>
    <property type="match status" value="1"/>
</dbReference>
<gene>
    <name evidence="2" type="ORF">A2908_01660</name>
</gene>
<dbReference type="InterPro" id="IPR001296">
    <property type="entry name" value="Glyco_trans_1"/>
</dbReference>
<dbReference type="Proteomes" id="UP000176774">
    <property type="component" value="Unassembled WGS sequence"/>
</dbReference>
<protein>
    <recommendedName>
        <fullName evidence="1">Glycosyl transferase family 1 domain-containing protein</fullName>
    </recommendedName>
</protein>
<dbReference type="Pfam" id="PF00534">
    <property type="entry name" value="Glycos_transf_1"/>
    <property type="match status" value="1"/>
</dbReference>
<organism evidence="2 3">
    <name type="scientific">Candidatus Staskawiczbacteria bacterium RIFCSPLOWO2_01_FULL_38_12b</name>
    <dbReference type="NCBI Taxonomy" id="1802214"/>
    <lineage>
        <taxon>Bacteria</taxon>
        <taxon>Candidatus Staskawicziibacteriota</taxon>
    </lineage>
</organism>
<name>A0A1G2ICT5_9BACT</name>
<dbReference type="CDD" id="cd03801">
    <property type="entry name" value="GT4_PimA-like"/>
    <property type="match status" value="1"/>
</dbReference>
<accession>A0A1G2ICT5</accession>